<dbReference type="InterPro" id="IPR004981">
    <property type="entry name" value="Trp_2_3_dOase"/>
</dbReference>
<dbReference type="PANTHER" id="PTHR10138">
    <property type="entry name" value="TRYPTOPHAN 2,3-DIOXYGENASE"/>
    <property type="match status" value="1"/>
</dbReference>
<comment type="caution">
    <text evidence="1">The sequence shown here is derived from an EMBL/GenBank/DDBJ whole genome shotgun (WGS) entry which is preliminary data.</text>
</comment>
<dbReference type="GO" id="GO:0046872">
    <property type="term" value="F:metal ion binding"/>
    <property type="evidence" value="ECO:0007669"/>
    <property type="project" value="InterPro"/>
</dbReference>
<accession>A0A841DIC5</accession>
<keyword evidence="1" id="KW-0560">Oxidoreductase</keyword>
<keyword evidence="1" id="KW-0223">Dioxygenase</keyword>
<dbReference type="Pfam" id="PF03301">
    <property type="entry name" value="Trp_dioxygenase"/>
    <property type="match status" value="2"/>
</dbReference>
<dbReference type="GO" id="GO:0019442">
    <property type="term" value="P:L-tryptophan catabolic process to acetyl-CoA"/>
    <property type="evidence" value="ECO:0007669"/>
    <property type="project" value="TreeGrafter"/>
</dbReference>
<evidence type="ECO:0000313" key="2">
    <source>
        <dbReference type="Proteomes" id="UP000558997"/>
    </source>
</evidence>
<dbReference type="EMBL" id="JACHNF010000001">
    <property type="protein sequence ID" value="MBB5977279.1"/>
    <property type="molecule type" value="Genomic_DNA"/>
</dbReference>
<gene>
    <name evidence="1" type="ORF">HDA44_000620</name>
</gene>
<dbReference type="SUPFAM" id="SSF140959">
    <property type="entry name" value="Indolic compounds 2,3-dioxygenase-like"/>
    <property type="match status" value="1"/>
</dbReference>
<dbReference type="GO" id="GO:0020037">
    <property type="term" value="F:heme binding"/>
    <property type="evidence" value="ECO:0007669"/>
    <property type="project" value="InterPro"/>
</dbReference>
<dbReference type="Proteomes" id="UP000558997">
    <property type="component" value="Unassembled WGS sequence"/>
</dbReference>
<dbReference type="GO" id="GO:0004833">
    <property type="term" value="F:L-tryptophan 2,3-dioxygenase activity"/>
    <property type="evidence" value="ECO:0007669"/>
    <property type="project" value="UniProtKB-EC"/>
</dbReference>
<organism evidence="1 2">
    <name type="scientific">Kribbella solani</name>
    <dbReference type="NCBI Taxonomy" id="236067"/>
    <lineage>
        <taxon>Bacteria</taxon>
        <taxon>Bacillati</taxon>
        <taxon>Actinomycetota</taxon>
        <taxon>Actinomycetes</taxon>
        <taxon>Propionibacteriales</taxon>
        <taxon>Kribbellaceae</taxon>
        <taxon>Kribbella</taxon>
    </lineage>
</organism>
<dbReference type="AlphaFoldDB" id="A0A841DIC5"/>
<dbReference type="PANTHER" id="PTHR10138:SF0">
    <property type="entry name" value="TRYPTOPHAN 2,3-DIOXYGENASE"/>
    <property type="match status" value="1"/>
</dbReference>
<keyword evidence="2" id="KW-1185">Reference proteome</keyword>
<dbReference type="InterPro" id="IPR037217">
    <property type="entry name" value="Trp/Indoleamine_2_3_dOase-like"/>
</dbReference>
<name>A0A841DIC5_9ACTN</name>
<reference evidence="1 2" key="1">
    <citation type="submission" date="2020-08" db="EMBL/GenBank/DDBJ databases">
        <title>Sequencing the genomes of 1000 actinobacteria strains.</title>
        <authorList>
            <person name="Klenk H.-P."/>
        </authorList>
    </citation>
    <scope>NUCLEOTIDE SEQUENCE [LARGE SCALE GENOMIC DNA]</scope>
    <source>
        <strain evidence="1 2">DSM 17294</strain>
    </source>
</reference>
<sequence>MTRSAPSDDGVRPYSTAAGCPVAPAGATTYASFLNVDALLALQEPGEAHDRLLFVVIHQSHELWFKLLLHELDHAVSLAGRRSYRVAMVPVRRINWIVRSMIAQWDVLDTMTPRGYLEFRDALESGSGFQSAQFREIEFTAGLPDRGYVASPWLSDDERGRLSRRLEQPTLRQTFLDAVATTGQSMVELLRDPVDPELGDFAETLADFDELFALWRSRHVLAVERQIGAKPGTGRSSGVEYLRSTTTRRFFPEIWEARSIL</sequence>
<evidence type="ECO:0000313" key="1">
    <source>
        <dbReference type="EMBL" id="MBB5977279.1"/>
    </source>
</evidence>
<protein>
    <submittedName>
        <fullName evidence="1">Tryptophan 2,3-dioxygenase</fullName>
        <ecNumber evidence="1">1.13.11.11</ecNumber>
    </submittedName>
</protein>
<dbReference type="RefSeq" id="WP_184831138.1">
    <property type="nucleotide sequence ID" value="NZ_BAAAVN010000005.1"/>
</dbReference>
<dbReference type="GO" id="GO:0019441">
    <property type="term" value="P:L-tryptophan catabolic process to kynurenine"/>
    <property type="evidence" value="ECO:0007669"/>
    <property type="project" value="InterPro"/>
</dbReference>
<proteinExistence type="predicted"/>
<dbReference type="EC" id="1.13.11.11" evidence="1"/>
<dbReference type="Gene3D" id="1.20.58.480">
    <property type="match status" value="1"/>
</dbReference>